<dbReference type="Proteomes" id="UP000198242">
    <property type="component" value="Chromosome I"/>
</dbReference>
<feature type="domain" description="5'-Nucleotidase C-terminal" evidence="2">
    <location>
        <begin position="397"/>
        <end position="568"/>
    </location>
</feature>
<name>A0A1C4YBL7_MICVI</name>
<dbReference type="Gene3D" id="3.90.780.10">
    <property type="entry name" value="5'-Nucleotidase, C-terminal domain"/>
    <property type="match status" value="1"/>
</dbReference>
<protein>
    <submittedName>
        <fullName evidence="3">5'-nucleotidase</fullName>
    </submittedName>
</protein>
<dbReference type="SUPFAM" id="SSF55816">
    <property type="entry name" value="5'-nucleotidase (syn. UDP-sugar hydrolase), C-terminal domain"/>
    <property type="match status" value="1"/>
</dbReference>
<dbReference type="InterPro" id="IPR029052">
    <property type="entry name" value="Metallo-depent_PP-like"/>
</dbReference>
<organism evidence="3 4">
    <name type="scientific">Micromonospora viridifaciens</name>
    <dbReference type="NCBI Taxonomy" id="1881"/>
    <lineage>
        <taxon>Bacteria</taxon>
        <taxon>Bacillati</taxon>
        <taxon>Actinomycetota</taxon>
        <taxon>Actinomycetes</taxon>
        <taxon>Micromonosporales</taxon>
        <taxon>Micromonosporaceae</taxon>
        <taxon>Micromonospora</taxon>
    </lineage>
</organism>
<dbReference type="InterPro" id="IPR006179">
    <property type="entry name" value="5_nucleotidase/apyrase"/>
</dbReference>
<accession>A0A1C4YBL7</accession>
<dbReference type="GO" id="GO:0008768">
    <property type="term" value="F:UDP-sugar diphosphatase activity"/>
    <property type="evidence" value="ECO:0007669"/>
    <property type="project" value="TreeGrafter"/>
</dbReference>
<keyword evidence="1" id="KW-0547">Nucleotide-binding</keyword>
<evidence type="ECO:0000313" key="4">
    <source>
        <dbReference type="Proteomes" id="UP000198242"/>
    </source>
</evidence>
<dbReference type="PANTHER" id="PTHR11575:SF24">
    <property type="entry name" value="5'-NUCLEOTIDASE"/>
    <property type="match status" value="1"/>
</dbReference>
<feature type="chain" id="PRO_5008449596" evidence="1">
    <location>
        <begin position="34"/>
        <end position="605"/>
    </location>
</feature>
<dbReference type="PANTHER" id="PTHR11575">
    <property type="entry name" value="5'-NUCLEOTIDASE-RELATED"/>
    <property type="match status" value="1"/>
</dbReference>
<dbReference type="GO" id="GO:0008253">
    <property type="term" value="F:5'-nucleotidase activity"/>
    <property type="evidence" value="ECO:0007669"/>
    <property type="project" value="TreeGrafter"/>
</dbReference>
<dbReference type="Pfam" id="PF02872">
    <property type="entry name" value="5_nucleotid_C"/>
    <property type="match status" value="1"/>
</dbReference>
<feature type="signal peptide" evidence="1">
    <location>
        <begin position="1"/>
        <end position="33"/>
    </location>
</feature>
<gene>
    <name evidence="3" type="ORF">GA0074695_4072</name>
</gene>
<dbReference type="Gene3D" id="3.60.21.10">
    <property type="match status" value="1"/>
</dbReference>
<proteinExistence type="inferred from homology"/>
<keyword evidence="1" id="KW-0732">Signal</keyword>
<dbReference type="InterPro" id="IPR036907">
    <property type="entry name" value="5'-Nucleotdase_C_sf"/>
</dbReference>
<dbReference type="OrthoDB" id="1016457at2"/>
<comment type="similarity">
    <text evidence="1">Belongs to the 5'-nucleotidase family.</text>
</comment>
<dbReference type="GO" id="GO:0009166">
    <property type="term" value="P:nucleotide catabolic process"/>
    <property type="evidence" value="ECO:0007669"/>
    <property type="project" value="InterPro"/>
</dbReference>
<dbReference type="InterPro" id="IPR008334">
    <property type="entry name" value="5'-Nucleotdase_C"/>
</dbReference>
<evidence type="ECO:0000259" key="2">
    <source>
        <dbReference type="Pfam" id="PF02872"/>
    </source>
</evidence>
<dbReference type="GO" id="GO:0000166">
    <property type="term" value="F:nucleotide binding"/>
    <property type="evidence" value="ECO:0007669"/>
    <property type="project" value="UniProtKB-KW"/>
</dbReference>
<dbReference type="AlphaFoldDB" id="A0A1C4YBL7"/>
<keyword evidence="4" id="KW-1185">Reference proteome</keyword>
<evidence type="ECO:0000313" key="3">
    <source>
        <dbReference type="EMBL" id="SCF18125.1"/>
    </source>
</evidence>
<sequence length="605" mass="64995">MTNTHRPRRHRRVVAVTAAAALLAVGFPLQAAAQEGATAPDDATGRKGTVPVQLLNITDYHGALVATNSTLSDSAGNQYLVGGGAYVAAHLDRLAAGHKNSLRISNGDAISSAPAYDQWHRNEPSVEFLNHIGVDLNVIGNHEFDHSAEFLFNHLDKGKCMFGEEDVDSCFVDSQGERFRGSDFPYISANFVERDSGKPVAPPYVIKQVRDGTGASVRVAVIGVTFQRDGNLETQSYQPGLLGLDAVETTNKYADELDRRGVKAIVLSIHEGGSHSGAFDNCVNPRGDVFNMLGQISPKVDAIITGHTHSAFNCMLPDPDGNPRPIAQPSSHGKLINEMNLQIDRATGDVVRSATTSVNHPVTRDIEPDPVVSHMAEYWPARQAEMGAQPVTEVAGDFTRTLDATGQSTLGNAAADAMYEDSQLLAAAPADLAVVPVGVFSGSNPFVGDVLYAPGTNPADAPGTLLYEEWLQSFGYRNPVLTVTVTGEAIHNALEGQWRLNSAGAEQFRPLAVSGNTRYSFDQNAPIGDRVDPADVLINGEPLALDREYRLAGLTYNLWGRDGHTALADFTEGTRTSVDQDAFLTYLRRHALAEPPALDRISIKP</sequence>
<reference evidence="4" key="1">
    <citation type="submission" date="2016-06" db="EMBL/GenBank/DDBJ databases">
        <authorList>
            <person name="Varghese N."/>
            <person name="Submissions Spin"/>
        </authorList>
    </citation>
    <scope>NUCLEOTIDE SEQUENCE [LARGE SCALE GENOMIC DNA]</scope>
    <source>
        <strain evidence="4">DSM 43909</strain>
    </source>
</reference>
<dbReference type="GO" id="GO:0030288">
    <property type="term" value="C:outer membrane-bounded periplasmic space"/>
    <property type="evidence" value="ECO:0007669"/>
    <property type="project" value="TreeGrafter"/>
</dbReference>
<dbReference type="SUPFAM" id="SSF56300">
    <property type="entry name" value="Metallo-dependent phosphatases"/>
    <property type="match status" value="1"/>
</dbReference>
<evidence type="ECO:0000256" key="1">
    <source>
        <dbReference type="RuleBase" id="RU362119"/>
    </source>
</evidence>
<dbReference type="EMBL" id="LT607411">
    <property type="protein sequence ID" value="SCF18125.1"/>
    <property type="molecule type" value="Genomic_DNA"/>
</dbReference>
<keyword evidence="1" id="KW-0378">Hydrolase</keyword>
<dbReference type="PRINTS" id="PR01607">
    <property type="entry name" value="APYRASEFAMLY"/>
</dbReference>